<dbReference type="RefSeq" id="WP_146506147.1">
    <property type="nucleotide sequence ID" value="NZ_SJPG01000001.1"/>
</dbReference>
<sequence length="359" mass="39815">MLESNRRTFLRTSAATLLASPVISLAGNSNRPPIKVGQIGTKHAHAGGKMATFRKFPELFEVVGVVENDPQQRNRMQSTDDYRGLTWLSETELLSISDVQGIAVETEIDDLLPVAEKCIQAGKHIHLDKPAGTSLEHFRRICRAADEKQLMIQMGYMYRSNPAFQFLFKAVRAGWLGDVHQVHCEMSKKVNDATRADLAQYPGGSMFELGCHIIDAVVTVLGPPDRVTAFNKNTRPEYDNLMDNCLAVFEYPKATATIRSSVVEVEGGRRRQFIACGSKGTIKIEPLEPHQLLLTLEADTEGFKKGTHRIDLPKSTGRYDGDLQHFAAVIRGEVPALYTTIHDLAVQEALLKASEMPLT</sequence>
<evidence type="ECO:0000313" key="5">
    <source>
        <dbReference type="Proteomes" id="UP000316095"/>
    </source>
</evidence>
<dbReference type="Proteomes" id="UP000316095">
    <property type="component" value="Unassembled WGS sequence"/>
</dbReference>
<dbReference type="InterPro" id="IPR006311">
    <property type="entry name" value="TAT_signal"/>
</dbReference>
<name>A0A5C5XNG0_9PLAN</name>
<keyword evidence="5" id="KW-1185">Reference proteome</keyword>
<protein>
    <submittedName>
        <fullName evidence="4">Putative oxidoreductase YvaA</fullName>
        <ecNumber evidence="4">1.-.-.-</ecNumber>
    </submittedName>
</protein>
<gene>
    <name evidence="4" type="primary">yvaA_3</name>
    <name evidence="4" type="ORF">Pan54_51970</name>
</gene>
<dbReference type="Pfam" id="PF22725">
    <property type="entry name" value="GFO_IDH_MocA_C3"/>
    <property type="match status" value="1"/>
</dbReference>
<dbReference type="PROSITE" id="PS51318">
    <property type="entry name" value="TAT"/>
    <property type="match status" value="1"/>
</dbReference>
<feature type="domain" description="Gfo/Idh/MocA-like oxidoreductase N-terminal" evidence="2">
    <location>
        <begin position="37"/>
        <end position="156"/>
    </location>
</feature>
<dbReference type="SUPFAM" id="SSF51735">
    <property type="entry name" value="NAD(P)-binding Rossmann-fold domains"/>
    <property type="match status" value="1"/>
</dbReference>
<dbReference type="AlphaFoldDB" id="A0A5C5XNG0"/>
<dbReference type="PANTHER" id="PTHR43818">
    <property type="entry name" value="BCDNA.GH03377"/>
    <property type="match status" value="1"/>
</dbReference>
<dbReference type="InterPro" id="IPR036291">
    <property type="entry name" value="NAD(P)-bd_dom_sf"/>
</dbReference>
<organism evidence="4 5">
    <name type="scientific">Rubinisphaera italica</name>
    <dbReference type="NCBI Taxonomy" id="2527969"/>
    <lineage>
        <taxon>Bacteria</taxon>
        <taxon>Pseudomonadati</taxon>
        <taxon>Planctomycetota</taxon>
        <taxon>Planctomycetia</taxon>
        <taxon>Planctomycetales</taxon>
        <taxon>Planctomycetaceae</taxon>
        <taxon>Rubinisphaera</taxon>
    </lineage>
</organism>
<dbReference type="Gene3D" id="3.30.360.10">
    <property type="entry name" value="Dihydrodipicolinate Reductase, domain 2"/>
    <property type="match status" value="1"/>
</dbReference>
<keyword evidence="1 4" id="KW-0560">Oxidoreductase</keyword>
<proteinExistence type="predicted"/>
<feature type="domain" description="GFO/IDH/MocA-like oxidoreductase" evidence="3">
    <location>
        <begin position="166"/>
        <end position="282"/>
    </location>
</feature>
<accession>A0A5C5XNG0</accession>
<dbReference type="InterPro" id="IPR000683">
    <property type="entry name" value="Gfo/Idh/MocA-like_OxRdtase_N"/>
</dbReference>
<dbReference type="PANTHER" id="PTHR43818:SF11">
    <property type="entry name" value="BCDNA.GH03377"/>
    <property type="match status" value="1"/>
</dbReference>
<dbReference type="InterPro" id="IPR055170">
    <property type="entry name" value="GFO_IDH_MocA-like_dom"/>
</dbReference>
<dbReference type="EC" id="1.-.-.-" evidence="4"/>
<dbReference type="GO" id="GO:0000166">
    <property type="term" value="F:nucleotide binding"/>
    <property type="evidence" value="ECO:0007669"/>
    <property type="project" value="InterPro"/>
</dbReference>
<dbReference type="OrthoDB" id="9815825at2"/>
<dbReference type="InterPro" id="IPR050463">
    <property type="entry name" value="Gfo/Idh/MocA_oxidrdct_glycsds"/>
</dbReference>
<dbReference type="GO" id="GO:0016491">
    <property type="term" value="F:oxidoreductase activity"/>
    <property type="evidence" value="ECO:0007669"/>
    <property type="project" value="UniProtKB-KW"/>
</dbReference>
<dbReference type="SUPFAM" id="SSF55347">
    <property type="entry name" value="Glyceraldehyde-3-phosphate dehydrogenase-like, C-terminal domain"/>
    <property type="match status" value="1"/>
</dbReference>
<evidence type="ECO:0000313" key="4">
    <source>
        <dbReference type="EMBL" id="TWT64434.1"/>
    </source>
</evidence>
<comment type="caution">
    <text evidence="4">The sequence shown here is derived from an EMBL/GenBank/DDBJ whole genome shotgun (WGS) entry which is preliminary data.</text>
</comment>
<dbReference type="Gene3D" id="3.40.50.720">
    <property type="entry name" value="NAD(P)-binding Rossmann-like Domain"/>
    <property type="match status" value="1"/>
</dbReference>
<dbReference type="Pfam" id="PF01408">
    <property type="entry name" value="GFO_IDH_MocA"/>
    <property type="match status" value="1"/>
</dbReference>
<evidence type="ECO:0000259" key="3">
    <source>
        <dbReference type="Pfam" id="PF22725"/>
    </source>
</evidence>
<evidence type="ECO:0000259" key="2">
    <source>
        <dbReference type="Pfam" id="PF01408"/>
    </source>
</evidence>
<evidence type="ECO:0000256" key="1">
    <source>
        <dbReference type="ARBA" id="ARBA00023002"/>
    </source>
</evidence>
<reference evidence="4 5" key="1">
    <citation type="submission" date="2019-02" db="EMBL/GenBank/DDBJ databases">
        <title>Deep-cultivation of Planctomycetes and their phenomic and genomic characterization uncovers novel biology.</title>
        <authorList>
            <person name="Wiegand S."/>
            <person name="Jogler M."/>
            <person name="Boedeker C."/>
            <person name="Pinto D."/>
            <person name="Vollmers J."/>
            <person name="Rivas-Marin E."/>
            <person name="Kohn T."/>
            <person name="Peeters S.H."/>
            <person name="Heuer A."/>
            <person name="Rast P."/>
            <person name="Oberbeckmann S."/>
            <person name="Bunk B."/>
            <person name="Jeske O."/>
            <person name="Meyerdierks A."/>
            <person name="Storesund J.E."/>
            <person name="Kallscheuer N."/>
            <person name="Luecker S."/>
            <person name="Lage O.M."/>
            <person name="Pohl T."/>
            <person name="Merkel B.J."/>
            <person name="Hornburger P."/>
            <person name="Mueller R.-W."/>
            <person name="Bruemmer F."/>
            <person name="Labrenz M."/>
            <person name="Spormann A.M."/>
            <person name="Op Den Camp H."/>
            <person name="Overmann J."/>
            <person name="Amann R."/>
            <person name="Jetten M.S.M."/>
            <person name="Mascher T."/>
            <person name="Medema M.H."/>
            <person name="Devos D.P."/>
            <person name="Kaster A.-K."/>
            <person name="Ovreas L."/>
            <person name="Rohde M."/>
            <person name="Galperin M.Y."/>
            <person name="Jogler C."/>
        </authorList>
    </citation>
    <scope>NUCLEOTIDE SEQUENCE [LARGE SCALE GENOMIC DNA]</scope>
    <source>
        <strain evidence="4 5">Pan54</strain>
    </source>
</reference>
<dbReference type="EMBL" id="SJPG01000001">
    <property type="protein sequence ID" value="TWT64434.1"/>
    <property type="molecule type" value="Genomic_DNA"/>
</dbReference>